<keyword evidence="5" id="KW-0408">Iron</keyword>
<sequence length="217" mass="25399">MKHNDFIGVYPDSLDKQTCDYIIQYFEDNYKHPDDPNCKIKAGCGSHETERGHLTRHDYQWYLNLDDPAASLIAQVVDHCWRKYVERFWVADYISTSFEEVKLQKTPPRGGFHDWHCEINDLGVVDRCVAWMLYLNDIPEGEGETEFLWQGLRVQPKAGTLLIWPAFFTHTHRGNPVYSCDKYIATGWGLYEPNEDVALVDVFNWDDDKKIFTGRKN</sequence>
<dbReference type="InterPro" id="IPR006620">
    <property type="entry name" value="Pro_4_hyd_alph"/>
</dbReference>
<keyword evidence="4" id="KW-0560">Oxidoreductase</keyword>
<comment type="cofactor">
    <cofactor evidence="1">
        <name>L-ascorbate</name>
        <dbReference type="ChEBI" id="CHEBI:38290"/>
    </cofactor>
</comment>
<dbReference type="GO" id="GO:0016705">
    <property type="term" value="F:oxidoreductase activity, acting on paired donors, with incorporation or reduction of molecular oxygen"/>
    <property type="evidence" value="ECO:0007669"/>
    <property type="project" value="InterPro"/>
</dbReference>
<evidence type="ECO:0000256" key="1">
    <source>
        <dbReference type="ARBA" id="ARBA00001961"/>
    </source>
</evidence>
<evidence type="ECO:0000259" key="6">
    <source>
        <dbReference type="SMART" id="SM00702"/>
    </source>
</evidence>
<keyword evidence="8" id="KW-1185">Reference proteome</keyword>
<reference evidence="7" key="1">
    <citation type="submission" date="2019-04" db="EMBL/GenBank/DDBJ databases">
        <title>Genomic and proteomic characterization of cyanophage S-SCSM1 provides new insights into understanding the viral gene diversity and phage-host interactions.</title>
        <authorList>
            <person name="Wang Q."/>
            <person name="Xu Y."/>
            <person name="Jiao N."/>
            <person name="Zhang R."/>
        </authorList>
    </citation>
    <scope>NUCLEOTIDE SEQUENCE [LARGE SCALE GENOMIC DNA]</scope>
</reference>
<dbReference type="EMBL" id="MK867354">
    <property type="protein sequence ID" value="QFG06513.1"/>
    <property type="molecule type" value="Genomic_DNA"/>
</dbReference>
<dbReference type="Pfam" id="PF13640">
    <property type="entry name" value="2OG-FeII_Oxy_3"/>
    <property type="match status" value="1"/>
</dbReference>
<gene>
    <name evidence="7" type="ORF">SSCSM1_249</name>
</gene>
<dbReference type="InterPro" id="IPR045054">
    <property type="entry name" value="P4HA-like"/>
</dbReference>
<keyword evidence="3" id="KW-0223">Dioxygenase</keyword>
<dbReference type="SUPFAM" id="SSF51197">
    <property type="entry name" value="Clavaminate synthase-like"/>
    <property type="match status" value="1"/>
</dbReference>
<accession>A0A6M2ZI41</accession>
<evidence type="ECO:0000256" key="5">
    <source>
        <dbReference type="ARBA" id="ARBA00023004"/>
    </source>
</evidence>
<dbReference type="GO" id="GO:0005506">
    <property type="term" value="F:iron ion binding"/>
    <property type="evidence" value="ECO:0007669"/>
    <property type="project" value="InterPro"/>
</dbReference>
<evidence type="ECO:0000256" key="4">
    <source>
        <dbReference type="ARBA" id="ARBA00023002"/>
    </source>
</evidence>
<protein>
    <submittedName>
        <fullName evidence="7">2OG-Fe(II) oxygenase superfamily protein</fullName>
    </submittedName>
</protein>
<dbReference type="Proteomes" id="UP000515683">
    <property type="component" value="Segment"/>
</dbReference>
<evidence type="ECO:0000313" key="7">
    <source>
        <dbReference type="EMBL" id="QFG06513.1"/>
    </source>
</evidence>
<name>A0A6M2ZI41_9CAUD</name>
<proteinExistence type="predicted"/>
<dbReference type="GO" id="GO:0051213">
    <property type="term" value="F:dioxygenase activity"/>
    <property type="evidence" value="ECO:0007669"/>
    <property type="project" value="UniProtKB-KW"/>
</dbReference>
<dbReference type="Gene3D" id="2.60.120.620">
    <property type="entry name" value="q2cbj1_9rhob like domain"/>
    <property type="match status" value="1"/>
</dbReference>
<organism evidence="7 8">
    <name type="scientific">Synechococcus phage S-SCSM1</name>
    <dbReference type="NCBI Taxonomy" id="2588487"/>
    <lineage>
        <taxon>Viruses</taxon>
        <taxon>Duplodnaviria</taxon>
        <taxon>Heunggongvirae</taxon>
        <taxon>Uroviricota</taxon>
        <taxon>Caudoviricetes</taxon>
        <taxon>Pantevenvirales</taxon>
        <taxon>Kyanoviridae</taxon>
        <taxon>Zhoulongquanvirus</taxon>
        <taxon>Zhoulongquanvirus esscess</taxon>
    </lineage>
</organism>
<keyword evidence="2" id="KW-0479">Metal-binding</keyword>
<dbReference type="GO" id="GO:0031418">
    <property type="term" value="F:L-ascorbic acid binding"/>
    <property type="evidence" value="ECO:0007669"/>
    <property type="project" value="InterPro"/>
</dbReference>
<dbReference type="PANTHER" id="PTHR10869">
    <property type="entry name" value="PROLYL 4-HYDROXYLASE ALPHA SUBUNIT"/>
    <property type="match status" value="1"/>
</dbReference>
<dbReference type="PANTHER" id="PTHR10869:SF246">
    <property type="entry name" value="TRANSMEMBRANE PROLYL 4-HYDROXYLASE"/>
    <property type="match status" value="1"/>
</dbReference>
<evidence type="ECO:0000256" key="2">
    <source>
        <dbReference type="ARBA" id="ARBA00022723"/>
    </source>
</evidence>
<feature type="domain" description="Prolyl 4-hydroxylase alpha subunit" evidence="6">
    <location>
        <begin position="5"/>
        <end position="190"/>
    </location>
</feature>
<dbReference type="SMART" id="SM00702">
    <property type="entry name" value="P4Hc"/>
    <property type="match status" value="1"/>
</dbReference>
<dbReference type="InterPro" id="IPR044862">
    <property type="entry name" value="Pro_4_hyd_alph_FE2OG_OXY"/>
</dbReference>
<evidence type="ECO:0000256" key="3">
    <source>
        <dbReference type="ARBA" id="ARBA00022964"/>
    </source>
</evidence>
<evidence type="ECO:0000313" key="8">
    <source>
        <dbReference type="Proteomes" id="UP000515683"/>
    </source>
</evidence>